<evidence type="ECO:0000313" key="1">
    <source>
        <dbReference type="EMBL" id="TNN85809.1"/>
    </source>
</evidence>
<keyword evidence="2" id="KW-1185">Reference proteome</keyword>
<dbReference type="AlphaFoldDB" id="A0A4Z2J6J9"/>
<reference evidence="1 2" key="1">
    <citation type="submission" date="2019-03" db="EMBL/GenBank/DDBJ databases">
        <title>First draft genome of Liparis tanakae, snailfish: a comprehensive survey of snailfish specific genes.</title>
        <authorList>
            <person name="Kim W."/>
            <person name="Song I."/>
            <person name="Jeong J.-H."/>
            <person name="Kim D."/>
            <person name="Kim S."/>
            <person name="Ryu S."/>
            <person name="Song J.Y."/>
            <person name="Lee S.K."/>
        </authorList>
    </citation>
    <scope>NUCLEOTIDE SEQUENCE [LARGE SCALE GENOMIC DNA]</scope>
    <source>
        <tissue evidence="1">Muscle</tissue>
    </source>
</reference>
<evidence type="ECO:0000313" key="2">
    <source>
        <dbReference type="Proteomes" id="UP000314294"/>
    </source>
</evidence>
<comment type="caution">
    <text evidence="1">The sequence shown here is derived from an EMBL/GenBank/DDBJ whole genome shotgun (WGS) entry which is preliminary data.</text>
</comment>
<name>A0A4Z2J6J9_9TELE</name>
<dbReference type="Proteomes" id="UP000314294">
    <property type="component" value="Unassembled WGS sequence"/>
</dbReference>
<protein>
    <submittedName>
        <fullName evidence="1">Uncharacterized protein</fullName>
    </submittedName>
</protein>
<accession>A0A4Z2J6J9</accession>
<gene>
    <name evidence="1" type="ORF">EYF80_004056</name>
</gene>
<proteinExistence type="predicted"/>
<organism evidence="1 2">
    <name type="scientific">Liparis tanakae</name>
    <name type="common">Tanaka's snailfish</name>
    <dbReference type="NCBI Taxonomy" id="230148"/>
    <lineage>
        <taxon>Eukaryota</taxon>
        <taxon>Metazoa</taxon>
        <taxon>Chordata</taxon>
        <taxon>Craniata</taxon>
        <taxon>Vertebrata</taxon>
        <taxon>Euteleostomi</taxon>
        <taxon>Actinopterygii</taxon>
        <taxon>Neopterygii</taxon>
        <taxon>Teleostei</taxon>
        <taxon>Neoteleostei</taxon>
        <taxon>Acanthomorphata</taxon>
        <taxon>Eupercaria</taxon>
        <taxon>Perciformes</taxon>
        <taxon>Cottioidei</taxon>
        <taxon>Cottales</taxon>
        <taxon>Liparidae</taxon>
        <taxon>Liparis</taxon>
    </lineage>
</organism>
<dbReference type="EMBL" id="SRLO01000019">
    <property type="protein sequence ID" value="TNN85809.1"/>
    <property type="molecule type" value="Genomic_DNA"/>
</dbReference>
<sequence>MAEQRWTSPELACSLICFRGDAEHRSREALSTDLQESRLLPHLCQLKSRGHRTRMNGSPASSCGLCASVQVPLCVRDTRVSLWSLLKSPRVDVEDFDGVVGAGAGELDPGVLVLDVAPSVILSVWRVVLVTCSAGPGPPAEPLDRQSVALSARVHVMKGNHGTPRVTDR</sequence>